<dbReference type="EMBL" id="LUCM01002138">
    <property type="protein sequence ID" value="KAA0197781.1"/>
    <property type="molecule type" value="Genomic_DNA"/>
</dbReference>
<feature type="transmembrane region" description="Helical" evidence="12">
    <location>
        <begin position="210"/>
        <end position="230"/>
    </location>
</feature>
<dbReference type="InterPro" id="IPR023395">
    <property type="entry name" value="MCP_dom_sf"/>
</dbReference>
<evidence type="ECO:0000256" key="11">
    <source>
        <dbReference type="SAM" id="MobiDB-lite"/>
    </source>
</evidence>
<dbReference type="Pfam" id="PF00153">
    <property type="entry name" value="Mito_carr"/>
    <property type="match status" value="4"/>
</dbReference>
<evidence type="ECO:0000256" key="8">
    <source>
        <dbReference type="ARBA" id="ARBA00023136"/>
    </source>
</evidence>
<dbReference type="GO" id="GO:0031966">
    <property type="term" value="C:mitochondrial membrane"/>
    <property type="evidence" value="ECO:0007669"/>
    <property type="project" value="UniProtKB-SubCell"/>
</dbReference>
<feature type="repeat" description="Solcar" evidence="9">
    <location>
        <begin position="101"/>
        <end position="196"/>
    </location>
</feature>
<feature type="repeat" description="Solcar" evidence="9">
    <location>
        <begin position="207"/>
        <end position="344"/>
    </location>
</feature>
<dbReference type="InterPro" id="IPR050567">
    <property type="entry name" value="Mitochondrial_Carrier"/>
</dbReference>
<comment type="caution">
    <text evidence="13">The sequence shown here is derived from an EMBL/GenBank/DDBJ whole genome shotgun (WGS) entry which is preliminary data.</text>
</comment>
<evidence type="ECO:0000256" key="2">
    <source>
        <dbReference type="ARBA" id="ARBA00006375"/>
    </source>
</evidence>
<name>A0A8E0S5V2_9TREM</name>
<feature type="repeat" description="Solcar" evidence="9">
    <location>
        <begin position="6"/>
        <end position="88"/>
    </location>
</feature>
<comment type="subcellular location">
    <subcellularLocation>
        <location evidence="1">Mitochondrion membrane</location>
        <topology evidence="1">Multi-pass membrane protein</topology>
    </subcellularLocation>
</comment>
<keyword evidence="14" id="KW-1185">Reference proteome</keyword>
<dbReference type="Gene3D" id="1.50.40.10">
    <property type="entry name" value="Mitochondrial carrier domain"/>
    <property type="match status" value="1"/>
</dbReference>
<keyword evidence="6 12" id="KW-1133">Transmembrane helix</keyword>
<keyword evidence="7" id="KW-0496">Mitochondrion</keyword>
<dbReference type="SUPFAM" id="SSF103506">
    <property type="entry name" value="Mitochondrial carrier"/>
    <property type="match status" value="1"/>
</dbReference>
<accession>A0A8E0S5V2</accession>
<dbReference type="OrthoDB" id="409586at2759"/>
<reference evidence="13" key="1">
    <citation type="submission" date="2019-05" db="EMBL/GenBank/DDBJ databases">
        <title>Annotation for the trematode Fasciolopsis buski.</title>
        <authorList>
            <person name="Choi Y.-J."/>
        </authorList>
    </citation>
    <scope>NUCLEOTIDE SEQUENCE</scope>
    <source>
        <strain evidence="13">HT</strain>
        <tissue evidence="13">Whole worm</tissue>
    </source>
</reference>
<dbReference type="InterPro" id="IPR018108">
    <property type="entry name" value="MCP_transmembrane"/>
</dbReference>
<keyword evidence="5" id="KW-0677">Repeat</keyword>
<dbReference type="PANTHER" id="PTHR45624">
    <property type="entry name" value="MITOCHONDRIAL BASIC AMINO ACIDS TRANSPORTER-RELATED"/>
    <property type="match status" value="1"/>
</dbReference>
<evidence type="ECO:0000256" key="6">
    <source>
        <dbReference type="ARBA" id="ARBA00022989"/>
    </source>
</evidence>
<dbReference type="PROSITE" id="PS50920">
    <property type="entry name" value="SOLCAR"/>
    <property type="match status" value="3"/>
</dbReference>
<keyword evidence="8 9" id="KW-0472">Membrane</keyword>
<evidence type="ECO:0000313" key="13">
    <source>
        <dbReference type="EMBL" id="KAA0197781.1"/>
    </source>
</evidence>
<evidence type="ECO:0000256" key="10">
    <source>
        <dbReference type="RuleBase" id="RU000488"/>
    </source>
</evidence>
<comment type="similarity">
    <text evidence="2 10">Belongs to the mitochondrial carrier (TC 2.A.29) family.</text>
</comment>
<organism evidence="13 14">
    <name type="scientific">Fasciolopsis buskii</name>
    <dbReference type="NCBI Taxonomy" id="27845"/>
    <lineage>
        <taxon>Eukaryota</taxon>
        <taxon>Metazoa</taxon>
        <taxon>Spiralia</taxon>
        <taxon>Lophotrochozoa</taxon>
        <taxon>Platyhelminthes</taxon>
        <taxon>Trematoda</taxon>
        <taxon>Digenea</taxon>
        <taxon>Plagiorchiida</taxon>
        <taxon>Echinostomata</taxon>
        <taxon>Echinostomatoidea</taxon>
        <taxon>Fasciolidae</taxon>
        <taxon>Fasciolopsis</taxon>
    </lineage>
</organism>
<feature type="region of interest" description="Disordered" evidence="11">
    <location>
        <begin position="248"/>
        <end position="268"/>
    </location>
</feature>
<gene>
    <name evidence="13" type="ORF">FBUS_00011</name>
</gene>
<evidence type="ECO:0000256" key="9">
    <source>
        <dbReference type="PROSITE-ProRule" id="PRU00282"/>
    </source>
</evidence>
<dbReference type="PANTHER" id="PTHR45624:SF12">
    <property type="entry name" value="MITOCHONDRIAL ORNITHINE TRANSPORTER 1"/>
    <property type="match status" value="1"/>
</dbReference>
<dbReference type="AlphaFoldDB" id="A0A8E0S5V2"/>
<sequence length="350" mass="38278">MVCPSIHHEYFVFQGGIATVYVGQPLDTIKVKMQAFPEVYPGAWNCFKVTLAKDGIAKGLYAGTVPALIANVAENAVLFCALPPSQHLISRIAGKERSEHLSNFQHACAGSLAGFWSSLILCPTELVKCKVQSLREMVELGQIRLEASEYGPWNVTKRIIREQGFMGFTRGLTATFAREMPGYFFFFGGYETSRSLLAGRSGDKDHLHPLATAFCGGVGGIMLWLAIFPFDVVKSRMQIGHLEAEPVHTSSSSAGTTTATVSVEPNAKRKSPGPISLFLRILRHEADESEELSKTAQTFKPKGRLRLVLLTGIGSLYRGLGPTLLRTFPASGALFVAVEWTKKCGHWLLD</sequence>
<dbReference type="GO" id="GO:1990575">
    <property type="term" value="P:mitochondrial L-ornithine transmembrane transport"/>
    <property type="evidence" value="ECO:0007669"/>
    <property type="project" value="TreeGrafter"/>
</dbReference>
<proteinExistence type="inferred from homology"/>
<dbReference type="GO" id="GO:0000064">
    <property type="term" value="F:L-ornithine transmembrane transporter activity"/>
    <property type="evidence" value="ECO:0007669"/>
    <property type="project" value="TreeGrafter"/>
</dbReference>
<keyword evidence="4 9" id="KW-0812">Transmembrane</keyword>
<evidence type="ECO:0000256" key="4">
    <source>
        <dbReference type="ARBA" id="ARBA00022692"/>
    </source>
</evidence>
<evidence type="ECO:0000256" key="3">
    <source>
        <dbReference type="ARBA" id="ARBA00022448"/>
    </source>
</evidence>
<evidence type="ECO:0000256" key="1">
    <source>
        <dbReference type="ARBA" id="ARBA00004225"/>
    </source>
</evidence>
<keyword evidence="3 10" id="KW-0813">Transport</keyword>
<dbReference type="Proteomes" id="UP000728185">
    <property type="component" value="Unassembled WGS sequence"/>
</dbReference>
<evidence type="ECO:0000256" key="12">
    <source>
        <dbReference type="SAM" id="Phobius"/>
    </source>
</evidence>
<evidence type="ECO:0000256" key="7">
    <source>
        <dbReference type="ARBA" id="ARBA00023128"/>
    </source>
</evidence>
<feature type="compositionally biased region" description="Low complexity" evidence="11">
    <location>
        <begin position="249"/>
        <end position="263"/>
    </location>
</feature>
<protein>
    <submittedName>
        <fullName evidence="13">Mitochondrial ornithine transporter</fullName>
    </submittedName>
</protein>
<evidence type="ECO:0000256" key="5">
    <source>
        <dbReference type="ARBA" id="ARBA00022737"/>
    </source>
</evidence>
<evidence type="ECO:0000313" key="14">
    <source>
        <dbReference type="Proteomes" id="UP000728185"/>
    </source>
</evidence>